<evidence type="ECO:0000256" key="14">
    <source>
        <dbReference type="ARBA" id="ARBA00023209"/>
    </source>
</evidence>
<evidence type="ECO:0000256" key="2">
    <source>
        <dbReference type="ARBA" id="ARBA00004417"/>
    </source>
</evidence>
<keyword evidence="11 18" id="KW-0808">Transferase</keyword>
<dbReference type="InterPro" id="IPR004552">
    <property type="entry name" value="AGP_acyltrans"/>
</dbReference>
<evidence type="ECO:0000256" key="1">
    <source>
        <dbReference type="ARBA" id="ARBA00001141"/>
    </source>
</evidence>
<evidence type="ECO:0000256" key="19">
    <source>
        <dbReference type="SAM" id="Phobius"/>
    </source>
</evidence>
<evidence type="ECO:0000256" key="15">
    <source>
        <dbReference type="ARBA" id="ARBA00023264"/>
    </source>
</evidence>
<dbReference type="SMART" id="SM00563">
    <property type="entry name" value="PlsC"/>
    <property type="match status" value="1"/>
</dbReference>
<keyword evidence="16 18" id="KW-0012">Acyltransferase</keyword>
<evidence type="ECO:0000256" key="6">
    <source>
        <dbReference type="ARBA" id="ARBA00013211"/>
    </source>
</evidence>
<dbReference type="NCBIfam" id="TIGR00530">
    <property type="entry name" value="AGP_acyltrn"/>
    <property type="match status" value="1"/>
</dbReference>
<dbReference type="GO" id="GO:0003841">
    <property type="term" value="F:1-acylglycerol-3-phosphate O-acyltransferase activity"/>
    <property type="evidence" value="ECO:0007669"/>
    <property type="project" value="UniProtKB-UniRule"/>
</dbReference>
<evidence type="ECO:0000256" key="7">
    <source>
        <dbReference type="ARBA" id="ARBA00016139"/>
    </source>
</evidence>
<dbReference type="CDD" id="cd07989">
    <property type="entry name" value="LPLAT_AGPAT-like"/>
    <property type="match status" value="1"/>
</dbReference>
<name>A0A381EJU0_CAMUP</name>
<evidence type="ECO:0000256" key="9">
    <source>
        <dbReference type="ARBA" id="ARBA00022516"/>
    </source>
</evidence>
<protein>
    <recommendedName>
        <fullName evidence="7 18">1-acyl-sn-glycerol-3-phosphate acyltransferase</fullName>
        <ecNumber evidence="6 18">2.3.1.51</ecNumber>
    </recommendedName>
</protein>
<evidence type="ECO:0000259" key="20">
    <source>
        <dbReference type="SMART" id="SM00563"/>
    </source>
</evidence>
<keyword evidence="19" id="KW-1133">Transmembrane helix</keyword>
<dbReference type="Proteomes" id="UP000254161">
    <property type="component" value="Unassembled WGS sequence"/>
</dbReference>
<dbReference type="PANTHER" id="PTHR10434">
    <property type="entry name" value="1-ACYL-SN-GLYCEROL-3-PHOSPHATE ACYLTRANSFERASE"/>
    <property type="match status" value="1"/>
</dbReference>
<feature type="domain" description="Phospholipid/glycerol acyltransferase" evidence="20">
    <location>
        <begin position="67"/>
        <end position="181"/>
    </location>
</feature>
<keyword evidence="9 18" id="KW-0444">Lipid biosynthesis</keyword>
<evidence type="ECO:0000256" key="18">
    <source>
        <dbReference type="RuleBase" id="RU361267"/>
    </source>
</evidence>
<dbReference type="EC" id="2.3.1.51" evidence="6 18"/>
<dbReference type="EMBL" id="UFUZ01000001">
    <property type="protein sequence ID" value="SUX27193.1"/>
    <property type="molecule type" value="Genomic_DNA"/>
</dbReference>
<dbReference type="Pfam" id="PF01553">
    <property type="entry name" value="Acyltransferase"/>
    <property type="match status" value="1"/>
</dbReference>
<dbReference type="PANTHER" id="PTHR10434:SF59">
    <property type="entry name" value="1-ACYL-SN-GLYCEROL-3-PHOSPHATE ACYLTRANSFERASE"/>
    <property type="match status" value="1"/>
</dbReference>
<evidence type="ECO:0000256" key="4">
    <source>
        <dbReference type="ARBA" id="ARBA00005189"/>
    </source>
</evidence>
<evidence type="ECO:0000256" key="13">
    <source>
        <dbReference type="ARBA" id="ARBA00023136"/>
    </source>
</evidence>
<dbReference type="GO" id="GO:0005886">
    <property type="term" value="C:plasma membrane"/>
    <property type="evidence" value="ECO:0007669"/>
    <property type="project" value="UniProtKB-SubCell"/>
</dbReference>
<evidence type="ECO:0000256" key="3">
    <source>
        <dbReference type="ARBA" id="ARBA00004728"/>
    </source>
</evidence>
<evidence type="ECO:0000256" key="11">
    <source>
        <dbReference type="ARBA" id="ARBA00022679"/>
    </source>
</evidence>
<comment type="similarity">
    <text evidence="5 18">Belongs to the 1-acyl-sn-glycerol-3-phosphate acyltransferase family.</text>
</comment>
<evidence type="ECO:0000313" key="22">
    <source>
        <dbReference type="Proteomes" id="UP000254161"/>
    </source>
</evidence>
<evidence type="ECO:0000313" key="21">
    <source>
        <dbReference type="EMBL" id="SUX27193.1"/>
    </source>
</evidence>
<dbReference type="GO" id="GO:0006654">
    <property type="term" value="P:phosphatidic acid biosynthetic process"/>
    <property type="evidence" value="ECO:0007669"/>
    <property type="project" value="TreeGrafter"/>
</dbReference>
<reference evidence="21 22" key="1">
    <citation type="submission" date="2018-06" db="EMBL/GenBank/DDBJ databases">
        <authorList>
            <consortium name="Pathogen Informatics"/>
            <person name="Doyle S."/>
        </authorList>
    </citation>
    <scope>NUCLEOTIDE SEQUENCE [LARGE SCALE GENOMIC DNA]</scope>
    <source>
        <strain evidence="21 22">NCTC12264</strain>
    </source>
</reference>
<dbReference type="InterPro" id="IPR002123">
    <property type="entry name" value="Plipid/glycerol_acylTrfase"/>
</dbReference>
<organism evidence="21 22">
    <name type="scientific">Campylobacter upsaliensis</name>
    <dbReference type="NCBI Taxonomy" id="28080"/>
    <lineage>
        <taxon>Bacteria</taxon>
        <taxon>Pseudomonadati</taxon>
        <taxon>Campylobacterota</taxon>
        <taxon>Epsilonproteobacteria</taxon>
        <taxon>Campylobacterales</taxon>
        <taxon>Campylobacteraceae</taxon>
        <taxon>Campylobacter</taxon>
    </lineage>
</organism>
<evidence type="ECO:0000256" key="12">
    <source>
        <dbReference type="ARBA" id="ARBA00023098"/>
    </source>
</evidence>
<comment type="pathway">
    <text evidence="3">Phospholipid metabolism; CDP-diacylglycerol biosynthesis; CDP-diacylglycerol from sn-glycerol 3-phosphate: step 2/3.</text>
</comment>
<keyword evidence="15 18" id="KW-1208">Phospholipid metabolism</keyword>
<keyword evidence="8" id="KW-1003">Cell membrane</keyword>
<evidence type="ECO:0000256" key="16">
    <source>
        <dbReference type="ARBA" id="ARBA00023315"/>
    </source>
</evidence>
<keyword evidence="10" id="KW-0997">Cell inner membrane</keyword>
<dbReference type="AlphaFoldDB" id="A0A381EJU0"/>
<dbReference type="SUPFAM" id="SSF69593">
    <property type="entry name" value="Glycerol-3-phosphate (1)-acyltransferase"/>
    <property type="match status" value="1"/>
</dbReference>
<comment type="domain">
    <text evidence="18">The HXXXXD motif is essential for acyltransferase activity and may constitute the binding site for the phosphate moiety of the glycerol-3-phosphate.</text>
</comment>
<evidence type="ECO:0000256" key="8">
    <source>
        <dbReference type="ARBA" id="ARBA00022475"/>
    </source>
</evidence>
<comment type="function">
    <text evidence="17">Converts lysophosphatidic acid (LPA) into phosphatidic acid by incorporating acyl moiety at the 2 position.</text>
</comment>
<keyword evidence="19" id="KW-0812">Transmembrane</keyword>
<dbReference type="RefSeq" id="WP_004276181.1">
    <property type="nucleotide sequence ID" value="NZ_JANKIR010000026.1"/>
</dbReference>
<gene>
    <name evidence="21" type="primary">plsC</name>
    <name evidence="21" type="ORF">NCTC12264_01437</name>
</gene>
<feature type="transmembrane region" description="Helical" evidence="19">
    <location>
        <begin position="12"/>
        <end position="31"/>
    </location>
</feature>
<dbReference type="GO" id="GO:0016024">
    <property type="term" value="P:CDP-diacylglycerol biosynthetic process"/>
    <property type="evidence" value="ECO:0007669"/>
    <property type="project" value="UniProtKB-UniPathway"/>
</dbReference>
<sequence length="233" mass="26915">MTQIYSKIKALIFWIFFIFSVSGVIIAFCFTQNQNSIWKIRRLWAKTQRLILNYKIELIGEFHQDAQMLVMNHQSALDIIVLESIYPKNLCWIAKKELGEIPVFQIAIKKPQLLCIDRKNPRALVSVLKEAKERLKAGRVLAIFPEGTRSKSEKMLKFQSGAKILSEKLNLKVQPILIVDSAKILDTQKFEAKSGTLKLIALPLVDTNDEKWLENTRKTMQERLEEERASLTL</sequence>
<comment type="pathway">
    <text evidence="4">Lipid metabolism.</text>
</comment>
<evidence type="ECO:0000256" key="5">
    <source>
        <dbReference type="ARBA" id="ARBA00008655"/>
    </source>
</evidence>
<evidence type="ECO:0000256" key="10">
    <source>
        <dbReference type="ARBA" id="ARBA00022519"/>
    </source>
</evidence>
<comment type="subcellular location">
    <subcellularLocation>
        <location evidence="2">Cell inner membrane</location>
        <topology evidence="2">Peripheral membrane protein</topology>
    </subcellularLocation>
</comment>
<proteinExistence type="inferred from homology"/>
<keyword evidence="12 18" id="KW-0443">Lipid metabolism</keyword>
<accession>A0A381EJU0</accession>
<dbReference type="UniPathway" id="UPA00557">
    <property type="reaction ID" value="UER00613"/>
</dbReference>
<keyword evidence="13 19" id="KW-0472">Membrane</keyword>
<comment type="catalytic activity">
    <reaction evidence="1 18">
        <text>a 1-acyl-sn-glycero-3-phosphate + an acyl-CoA = a 1,2-diacyl-sn-glycero-3-phosphate + CoA</text>
        <dbReference type="Rhea" id="RHEA:19709"/>
        <dbReference type="ChEBI" id="CHEBI:57287"/>
        <dbReference type="ChEBI" id="CHEBI:57970"/>
        <dbReference type="ChEBI" id="CHEBI:58342"/>
        <dbReference type="ChEBI" id="CHEBI:58608"/>
        <dbReference type="EC" id="2.3.1.51"/>
    </reaction>
</comment>
<keyword evidence="14 18" id="KW-0594">Phospholipid biosynthesis</keyword>
<evidence type="ECO:0000256" key="17">
    <source>
        <dbReference type="ARBA" id="ARBA00037183"/>
    </source>
</evidence>